<keyword evidence="1 6" id="KW-0732">Signal</keyword>
<evidence type="ECO:0000256" key="4">
    <source>
        <dbReference type="ARBA" id="ARBA00023180"/>
    </source>
</evidence>
<dbReference type="PANTHER" id="PTHR22906:SF46">
    <property type="entry name" value="HEMICENTIN-1-LIKE"/>
    <property type="match status" value="1"/>
</dbReference>
<keyword evidence="2" id="KW-0677">Repeat</keyword>
<evidence type="ECO:0000256" key="3">
    <source>
        <dbReference type="ARBA" id="ARBA00023157"/>
    </source>
</evidence>
<feature type="signal peptide" evidence="6">
    <location>
        <begin position="1"/>
        <end position="19"/>
    </location>
</feature>
<evidence type="ECO:0000313" key="9">
    <source>
        <dbReference type="Proteomes" id="UP001189429"/>
    </source>
</evidence>
<protein>
    <recommendedName>
        <fullName evidence="7">Spondin-like TSP1 domain-containing protein</fullName>
    </recommendedName>
</protein>
<organism evidence="8 9">
    <name type="scientific">Prorocentrum cordatum</name>
    <dbReference type="NCBI Taxonomy" id="2364126"/>
    <lineage>
        <taxon>Eukaryota</taxon>
        <taxon>Sar</taxon>
        <taxon>Alveolata</taxon>
        <taxon>Dinophyceae</taxon>
        <taxon>Prorocentrales</taxon>
        <taxon>Prorocentraceae</taxon>
        <taxon>Prorocentrum</taxon>
    </lineage>
</organism>
<dbReference type="Pfam" id="PF19028">
    <property type="entry name" value="TSP1_spondin"/>
    <property type="match status" value="1"/>
</dbReference>
<evidence type="ECO:0000256" key="5">
    <source>
        <dbReference type="SAM" id="MobiDB-lite"/>
    </source>
</evidence>
<dbReference type="PANTHER" id="PTHR22906">
    <property type="entry name" value="PROPERDIN"/>
    <property type="match status" value="1"/>
</dbReference>
<dbReference type="EMBL" id="CAUYUJ010015014">
    <property type="protein sequence ID" value="CAK0848840.1"/>
    <property type="molecule type" value="Genomic_DNA"/>
</dbReference>
<sequence>MTRAAMTLLLAVTIRCALGAATVAADAAPRGQRSRQSTAARGHSHSELNGLEDAHPYRGHSAHGGEAAELHRTKGHAHHAAAGGPADKEKHATAAHARGSPTSAEEGSKAPEWGGGDASEASPGAEPEEDAEELDAEAEEPEHADAEDGAEDFEGPVEAHLPRRGRVHLAVDAAGNAAEVRGGGGPVMRRYNHTSGTDFDDLEEDSLVEEDADLRAQARRSGWWSRRRAPPRRRRAPAPVHCAWAAWGAWGTCSATCGEGKQSATRRVATAQLNGGRACTGETAKTQTCQIQKCTTTSTTTTTTTSTSTTTTTKKVVKAGASRPAGGVALALLLALGAAQPLL</sequence>
<evidence type="ECO:0000256" key="2">
    <source>
        <dbReference type="ARBA" id="ARBA00022737"/>
    </source>
</evidence>
<gene>
    <name evidence="8" type="ORF">PCOR1329_LOCUS41692</name>
</gene>
<feature type="chain" id="PRO_5046845728" description="Spondin-like TSP1 domain-containing protein" evidence="6">
    <location>
        <begin position="20"/>
        <end position="343"/>
    </location>
</feature>
<dbReference type="InterPro" id="IPR044004">
    <property type="entry name" value="TSP1_spondin_dom"/>
</dbReference>
<dbReference type="InterPro" id="IPR000884">
    <property type="entry name" value="TSP1_rpt"/>
</dbReference>
<keyword evidence="3" id="KW-1015">Disulfide bond</keyword>
<dbReference type="Proteomes" id="UP001189429">
    <property type="component" value="Unassembled WGS sequence"/>
</dbReference>
<dbReference type="InterPro" id="IPR052065">
    <property type="entry name" value="Compl_asym_regulator"/>
</dbReference>
<dbReference type="SMART" id="SM00209">
    <property type="entry name" value="TSP1"/>
    <property type="match status" value="1"/>
</dbReference>
<feature type="region of interest" description="Disordered" evidence="5">
    <location>
        <begin position="24"/>
        <end position="150"/>
    </location>
</feature>
<evidence type="ECO:0000259" key="7">
    <source>
        <dbReference type="Pfam" id="PF19028"/>
    </source>
</evidence>
<dbReference type="PROSITE" id="PS50092">
    <property type="entry name" value="TSP1"/>
    <property type="match status" value="1"/>
</dbReference>
<evidence type="ECO:0000256" key="1">
    <source>
        <dbReference type="ARBA" id="ARBA00022729"/>
    </source>
</evidence>
<feature type="region of interest" description="Disordered" evidence="5">
    <location>
        <begin position="178"/>
        <end position="200"/>
    </location>
</feature>
<comment type="caution">
    <text evidence="8">The sequence shown here is derived from an EMBL/GenBank/DDBJ whole genome shotgun (WGS) entry which is preliminary data.</text>
</comment>
<reference evidence="8" key="1">
    <citation type="submission" date="2023-10" db="EMBL/GenBank/DDBJ databases">
        <authorList>
            <person name="Chen Y."/>
            <person name="Shah S."/>
            <person name="Dougan E. K."/>
            <person name="Thang M."/>
            <person name="Chan C."/>
        </authorList>
    </citation>
    <scope>NUCLEOTIDE SEQUENCE [LARGE SCALE GENOMIC DNA]</scope>
</reference>
<accession>A0ABN9TSP3</accession>
<dbReference type="Gene3D" id="2.20.100.10">
    <property type="entry name" value="Thrombospondin type-1 (TSP1) repeat"/>
    <property type="match status" value="1"/>
</dbReference>
<name>A0ABN9TSP3_9DINO</name>
<evidence type="ECO:0000256" key="6">
    <source>
        <dbReference type="SAM" id="SignalP"/>
    </source>
</evidence>
<dbReference type="InterPro" id="IPR036383">
    <property type="entry name" value="TSP1_rpt_sf"/>
</dbReference>
<keyword evidence="9" id="KW-1185">Reference proteome</keyword>
<proteinExistence type="predicted"/>
<feature type="domain" description="Spondin-like TSP1" evidence="7">
    <location>
        <begin position="242"/>
        <end position="294"/>
    </location>
</feature>
<feature type="compositionally biased region" description="Acidic residues" evidence="5">
    <location>
        <begin position="126"/>
        <end position="140"/>
    </location>
</feature>
<dbReference type="SUPFAM" id="SSF82895">
    <property type="entry name" value="TSP-1 type 1 repeat"/>
    <property type="match status" value="1"/>
</dbReference>
<keyword evidence="4" id="KW-0325">Glycoprotein</keyword>
<evidence type="ECO:0000313" key="8">
    <source>
        <dbReference type="EMBL" id="CAK0848840.1"/>
    </source>
</evidence>